<organism evidence="2 3">
    <name type="scientific">Hymenobacter polaris</name>
    <dbReference type="NCBI Taxonomy" id="2682546"/>
    <lineage>
        <taxon>Bacteria</taxon>
        <taxon>Pseudomonadati</taxon>
        <taxon>Bacteroidota</taxon>
        <taxon>Cytophagia</taxon>
        <taxon>Cytophagales</taxon>
        <taxon>Hymenobacteraceae</taxon>
        <taxon>Hymenobacter</taxon>
    </lineage>
</organism>
<evidence type="ECO:0000256" key="1">
    <source>
        <dbReference type="SAM" id="SignalP"/>
    </source>
</evidence>
<dbReference type="RefSeq" id="WP_169530461.1">
    <property type="nucleotide sequence ID" value="NZ_JABBGH010000001.1"/>
</dbReference>
<keyword evidence="3" id="KW-1185">Reference proteome</keyword>
<gene>
    <name evidence="2" type="ORF">HHL22_08355</name>
</gene>
<feature type="chain" id="PRO_5030831946" evidence="1">
    <location>
        <begin position="20"/>
        <end position="97"/>
    </location>
</feature>
<protein>
    <submittedName>
        <fullName evidence="2">Uncharacterized protein</fullName>
    </submittedName>
</protein>
<sequence>MKFLLVLSLLASSLGPASAAAAPRPLVRYLAATLHLRPGQTRQVQLAVRRAPLALRTPEQVAERLRPVLSATQFERYSQLQGDAASYALLHHLAAQH</sequence>
<dbReference type="Proteomes" id="UP000559626">
    <property type="component" value="Unassembled WGS sequence"/>
</dbReference>
<dbReference type="EMBL" id="JABBGH010000001">
    <property type="protein sequence ID" value="NML65212.1"/>
    <property type="molecule type" value="Genomic_DNA"/>
</dbReference>
<keyword evidence="1" id="KW-0732">Signal</keyword>
<evidence type="ECO:0000313" key="3">
    <source>
        <dbReference type="Proteomes" id="UP000559626"/>
    </source>
</evidence>
<accession>A0A7Y0ADA0</accession>
<reference evidence="2 3" key="1">
    <citation type="submission" date="2020-04" db="EMBL/GenBank/DDBJ databases">
        <title>Hymenobacter polaris sp. nov., isolated from Arctic soil.</title>
        <authorList>
            <person name="Dahal R.H."/>
        </authorList>
    </citation>
    <scope>NUCLEOTIDE SEQUENCE [LARGE SCALE GENOMIC DNA]</scope>
    <source>
        <strain evidence="2 3">RP-2-7</strain>
    </source>
</reference>
<comment type="caution">
    <text evidence="2">The sequence shown here is derived from an EMBL/GenBank/DDBJ whole genome shotgun (WGS) entry which is preliminary data.</text>
</comment>
<feature type="signal peptide" evidence="1">
    <location>
        <begin position="1"/>
        <end position="19"/>
    </location>
</feature>
<proteinExistence type="predicted"/>
<dbReference type="AlphaFoldDB" id="A0A7Y0ADA0"/>
<name>A0A7Y0ADA0_9BACT</name>
<evidence type="ECO:0000313" key="2">
    <source>
        <dbReference type="EMBL" id="NML65212.1"/>
    </source>
</evidence>